<reference evidence="2 3" key="1">
    <citation type="submission" date="2017-04" db="EMBL/GenBank/DDBJ databases">
        <title>Draft genome of the yeast Clavispora lusitaniae type strain CBS 6936.</title>
        <authorList>
            <person name="Durrens P."/>
            <person name="Klopp C."/>
            <person name="Biteau N."/>
            <person name="Fitton-Ouhabi V."/>
            <person name="Dementhon K."/>
            <person name="Accoceberry I."/>
            <person name="Sherman D.J."/>
            <person name="Noel T."/>
        </authorList>
    </citation>
    <scope>NUCLEOTIDE SEQUENCE [LARGE SCALE GENOMIC DNA]</scope>
    <source>
        <strain evidence="2 3">CBS 6936</strain>
    </source>
</reference>
<dbReference type="Proteomes" id="UP000195602">
    <property type="component" value="Unassembled WGS sequence"/>
</dbReference>
<dbReference type="KEGG" id="clus:A9F13_04g02959"/>
<dbReference type="EMBL" id="LYUB02000004">
    <property type="protein sequence ID" value="OVF09789.1"/>
    <property type="molecule type" value="Genomic_DNA"/>
</dbReference>
<dbReference type="AlphaFoldDB" id="A0AA91Q1S6"/>
<sequence length="262" mass="29616">MKAFLCFLVFFCVFVRCDDDDEAPPIELVEVEDLYDITHHHASKLKPETPVMFRLRQSDTFLAQKQLEFWDVERLLDESVPVQHDAKVSSEWVEWGYEDYEVSEFLHNIPVSLCHSELEGEGGAIYFRSIVATDRGRGASFGITPKAYGNSLALSSSVSISEASAISTTLTCSAKHGEIVQVFLRNTHFLYFTPKFRVLAYNKRENRFVVPQTFTRQPRQKEVVANGVGDWVCGSSSVMNLMCDSVVDDVRNARDSVPEEGV</sequence>
<protein>
    <submittedName>
        <fullName evidence="2">Uncharacterized protein</fullName>
    </submittedName>
</protein>
<proteinExistence type="predicted"/>
<accession>A0AA91Q1S6</accession>
<comment type="caution">
    <text evidence="2">The sequence shown here is derived from an EMBL/GenBank/DDBJ whole genome shotgun (WGS) entry which is preliminary data.</text>
</comment>
<evidence type="ECO:0000313" key="2">
    <source>
        <dbReference type="EMBL" id="OVF09789.1"/>
    </source>
</evidence>
<feature type="signal peptide" evidence="1">
    <location>
        <begin position="1"/>
        <end position="17"/>
    </location>
</feature>
<gene>
    <name evidence="2" type="ORF">A9F13_04g02959</name>
</gene>
<feature type="chain" id="PRO_5041659891" evidence="1">
    <location>
        <begin position="18"/>
        <end position="262"/>
    </location>
</feature>
<evidence type="ECO:0000256" key="1">
    <source>
        <dbReference type="SAM" id="SignalP"/>
    </source>
</evidence>
<name>A0AA91Q1S6_CLALS</name>
<keyword evidence="1" id="KW-0732">Signal</keyword>
<evidence type="ECO:0000313" key="3">
    <source>
        <dbReference type="Proteomes" id="UP000195602"/>
    </source>
</evidence>
<organism evidence="2 3">
    <name type="scientific">Clavispora lusitaniae</name>
    <name type="common">Candida lusitaniae</name>
    <dbReference type="NCBI Taxonomy" id="36911"/>
    <lineage>
        <taxon>Eukaryota</taxon>
        <taxon>Fungi</taxon>
        <taxon>Dikarya</taxon>
        <taxon>Ascomycota</taxon>
        <taxon>Saccharomycotina</taxon>
        <taxon>Pichiomycetes</taxon>
        <taxon>Metschnikowiaceae</taxon>
        <taxon>Clavispora</taxon>
    </lineage>
</organism>